<feature type="compositionally biased region" description="Basic and acidic residues" evidence="1">
    <location>
        <begin position="204"/>
        <end position="215"/>
    </location>
</feature>
<feature type="compositionally biased region" description="Pro residues" evidence="1">
    <location>
        <begin position="219"/>
        <end position="233"/>
    </location>
</feature>
<feature type="region of interest" description="Disordered" evidence="1">
    <location>
        <begin position="515"/>
        <end position="541"/>
    </location>
</feature>
<evidence type="ECO:0000256" key="1">
    <source>
        <dbReference type="SAM" id="MobiDB-lite"/>
    </source>
</evidence>
<dbReference type="RefSeq" id="XP_024339883.1">
    <property type="nucleotide sequence ID" value="XM_024485279.1"/>
</dbReference>
<feature type="region of interest" description="Disordered" evidence="1">
    <location>
        <begin position="202"/>
        <end position="245"/>
    </location>
</feature>
<dbReference type="AlphaFoldDB" id="A0A1X6N387"/>
<gene>
    <name evidence="2" type="ORF">POSPLADRAFT_1141250</name>
</gene>
<protein>
    <submittedName>
        <fullName evidence="2">Uncharacterized protein</fullName>
    </submittedName>
</protein>
<keyword evidence="3" id="KW-1185">Reference proteome</keyword>
<dbReference type="EMBL" id="KZ110596">
    <property type="protein sequence ID" value="OSX63089.1"/>
    <property type="molecule type" value="Genomic_DNA"/>
</dbReference>
<evidence type="ECO:0000313" key="2">
    <source>
        <dbReference type="EMBL" id="OSX63089.1"/>
    </source>
</evidence>
<accession>A0A1X6N387</accession>
<dbReference type="GeneID" id="36330228"/>
<organism evidence="2 3">
    <name type="scientific">Postia placenta MAD-698-R-SB12</name>
    <dbReference type="NCBI Taxonomy" id="670580"/>
    <lineage>
        <taxon>Eukaryota</taxon>
        <taxon>Fungi</taxon>
        <taxon>Dikarya</taxon>
        <taxon>Basidiomycota</taxon>
        <taxon>Agaricomycotina</taxon>
        <taxon>Agaricomycetes</taxon>
        <taxon>Polyporales</taxon>
        <taxon>Adustoporiaceae</taxon>
        <taxon>Rhodonia</taxon>
    </lineage>
</organism>
<feature type="compositionally biased region" description="Polar residues" evidence="1">
    <location>
        <begin position="521"/>
        <end position="533"/>
    </location>
</feature>
<proteinExistence type="predicted"/>
<dbReference type="OrthoDB" id="3267956at2759"/>
<evidence type="ECO:0000313" key="3">
    <source>
        <dbReference type="Proteomes" id="UP000194127"/>
    </source>
</evidence>
<name>A0A1X6N387_9APHY</name>
<dbReference type="Proteomes" id="UP000194127">
    <property type="component" value="Unassembled WGS sequence"/>
</dbReference>
<sequence>MSSTLPFLDQFNAPSTKGGKRISIYTPKHTHVGDSALLTLLLSDPTDVFNKLKTHNPEATNATDRAALEVYLSARHEYDKAVKAADEAIDHHKRLLRQQDNRVLTELIRLDNLKVAHRLQPLLPCSIRAQHNKFIPRAIPNAYLPLPAPLPTSAFRRPPIPSPFLQATPRSTTILADWQPNPGWTLKGSCRRCGSSRHWGIINEAKERKERERKTKAVPIPPPRSANPEPPASPVAGPSRPHPDTPVVFRKVDPDWTPDTTQWTWDSSWPCQKHLSGEEWKNLGRNMRNKWFDEEEDDGVDWELYGDGEHRWNPKFDLVIHSSLCSSSLGVVVILDFLARSSGQRTVHKPSLVVYESGITIGAKQLIADQQAVSLQHLAELENHLEEEHSQAATFSFSPSHVECAGGGGHANILDSAVKHHSKDQGGVGKPKQVHASKAPTLKMPAKAALQSTTFKTAKKSRTTQADIDAHCKSLLNADLNDKPIVLVSGKCKSSKDSSVPKVVKKARAANPSGLLAGWTQHDSSVSSGNSRNTVQTPHTCVTTTPGHDGHGCMRLWWGVVAIKQEDPAIMIKTELTTSHPSITGEAGSGANGGFVKVDLPAGAKPCWSKEYIPMVLDYIGTLPNPWDIAAINLIKVFQQIWDLVFSDILYLVNDKGAVYTLAQQKIYDWRSGFAKSAADHVARFFQLDIPEELKRRRLENTAEGHATYIAQQIAGNYLFLYGDVKVSWNKPFQSQLVLATLAYHMDATAGAILYIEATPRGALAMSTVAVERAIGMYTTGAYITPREKFVEQIWSCVLNLYKISIETLMPGTWDVIVDSANGLTALDRNLPNLNEAAGPVDGPLASEARSMVQLCCTPSKAIISQATHFDADWPTRSSQTAECCSTNLNHHAA</sequence>
<reference evidence="2 3" key="1">
    <citation type="submission" date="2017-04" db="EMBL/GenBank/DDBJ databases">
        <title>Genome Sequence of the Model Brown-Rot Fungus Postia placenta SB12.</title>
        <authorList>
            <consortium name="DOE Joint Genome Institute"/>
            <person name="Gaskell J."/>
            <person name="Kersten P."/>
            <person name="Larrondo L.F."/>
            <person name="Canessa P."/>
            <person name="Martinez D."/>
            <person name="Hibbett D."/>
            <person name="Schmoll M."/>
            <person name="Kubicek C.P."/>
            <person name="Martinez A.T."/>
            <person name="Yadav J."/>
            <person name="Master E."/>
            <person name="Magnuson J.K."/>
            <person name="James T."/>
            <person name="Yaver D."/>
            <person name="Berka R."/>
            <person name="Labutti K."/>
            <person name="Lipzen A."/>
            <person name="Aerts A."/>
            <person name="Barry K."/>
            <person name="Henrissat B."/>
            <person name="Blanchette R."/>
            <person name="Grigoriev I."/>
            <person name="Cullen D."/>
        </authorList>
    </citation>
    <scope>NUCLEOTIDE SEQUENCE [LARGE SCALE GENOMIC DNA]</scope>
    <source>
        <strain evidence="2 3">MAD-698-R-SB12</strain>
    </source>
</reference>